<accession>B3DUD4</accession>
<evidence type="ECO:0000313" key="5">
    <source>
        <dbReference type="EMBL" id="ACD82937.1"/>
    </source>
</evidence>
<keyword evidence="1" id="KW-0547">Nucleotide-binding</keyword>
<proteinExistence type="predicted"/>
<dbReference type="OrthoDB" id="442064at2"/>
<dbReference type="InterPro" id="IPR054767">
    <property type="entry name" value="Cas10-Cmr2_palm2"/>
</dbReference>
<dbReference type="eggNOG" id="COG1353">
    <property type="taxonomic scope" value="Bacteria"/>
</dbReference>
<dbReference type="Proteomes" id="UP000009149">
    <property type="component" value="Chromosome"/>
</dbReference>
<feature type="compositionally biased region" description="Low complexity" evidence="3">
    <location>
        <begin position="177"/>
        <end position="188"/>
    </location>
</feature>
<feature type="compositionally biased region" description="Basic and acidic residues" evidence="3">
    <location>
        <begin position="66"/>
        <end position="83"/>
    </location>
</feature>
<dbReference type="EMBL" id="CP000975">
    <property type="protein sequence ID" value="ACD82937.1"/>
    <property type="molecule type" value="Genomic_DNA"/>
</dbReference>
<dbReference type="STRING" id="481448.Minf_0882"/>
<dbReference type="KEGG" id="min:Minf_0882"/>
<feature type="domain" description="Cas10/Cmr2 second palm" evidence="4">
    <location>
        <begin position="244"/>
        <end position="385"/>
    </location>
</feature>
<keyword evidence="2" id="KW-0051">Antiviral defense</keyword>
<feature type="compositionally biased region" description="Basic and acidic residues" evidence="3">
    <location>
        <begin position="197"/>
        <end position="208"/>
    </location>
</feature>
<reference evidence="5 6" key="1">
    <citation type="journal article" date="2008" name="Biol. Direct">
        <title>Complete genome sequence of the extremely acidophilic methanotroph isolate V4, Methylacidiphilum infernorum, a representative of the bacterial phylum Verrucomicrobia.</title>
        <authorList>
            <person name="Hou S."/>
            <person name="Makarova K.S."/>
            <person name="Saw J.H."/>
            <person name="Senin P."/>
            <person name="Ly B.V."/>
            <person name="Zhou Z."/>
            <person name="Ren Y."/>
            <person name="Wang J."/>
            <person name="Galperin M.Y."/>
            <person name="Omelchenko M.V."/>
            <person name="Wolf Y.I."/>
            <person name="Yutin N."/>
            <person name="Koonin E.V."/>
            <person name="Stott M.B."/>
            <person name="Mountain B.W."/>
            <person name="Crowe M.A."/>
            <person name="Smirnova A.V."/>
            <person name="Dunfield P.F."/>
            <person name="Feng L."/>
            <person name="Wang L."/>
            <person name="Alam M."/>
        </authorList>
    </citation>
    <scope>NUCLEOTIDE SEQUENCE [LARGE SCALE GENOMIC DNA]</scope>
    <source>
        <strain evidence="6">Isolate V4</strain>
    </source>
</reference>
<name>B3DUD4_METI4</name>
<evidence type="ECO:0000256" key="2">
    <source>
        <dbReference type="ARBA" id="ARBA00023118"/>
    </source>
</evidence>
<gene>
    <name evidence="5" type="ordered locus">Minf_0882</name>
</gene>
<evidence type="ECO:0000256" key="3">
    <source>
        <dbReference type="SAM" id="MobiDB-lite"/>
    </source>
</evidence>
<feature type="region of interest" description="Disordered" evidence="3">
    <location>
        <begin position="170"/>
        <end position="208"/>
    </location>
</feature>
<organism evidence="5 6">
    <name type="scientific">Methylacidiphilum infernorum (isolate V4)</name>
    <name type="common">Methylokorus infernorum (strain V4)</name>
    <dbReference type="NCBI Taxonomy" id="481448"/>
    <lineage>
        <taxon>Bacteria</taxon>
        <taxon>Pseudomonadati</taxon>
        <taxon>Verrucomicrobiota</taxon>
        <taxon>Methylacidiphilae</taxon>
        <taxon>Methylacidiphilales</taxon>
        <taxon>Methylacidiphilaceae</taxon>
        <taxon>Methylacidiphilum (ex Ratnadevi et al. 2023)</taxon>
    </lineage>
</organism>
<evidence type="ECO:0000313" key="6">
    <source>
        <dbReference type="Proteomes" id="UP000009149"/>
    </source>
</evidence>
<protein>
    <submittedName>
        <fullName evidence="5">Predicted CRISPR-associated polymerase</fullName>
    </submittedName>
</protein>
<dbReference type="Pfam" id="PF22335">
    <property type="entry name" value="Cas10-Cmr2_palm2"/>
    <property type="match status" value="1"/>
</dbReference>
<dbReference type="InterPro" id="IPR043128">
    <property type="entry name" value="Rev_trsase/Diguanyl_cyclase"/>
</dbReference>
<dbReference type="Gene3D" id="3.30.70.270">
    <property type="match status" value="1"/>
</dbReference>
<dbReference type="AlphaFoldDB" id="B3DUD4"/>
<dbReference type="GO" id="GO:0051607">
    <property type="term" value="P:defense response to virus"/>
    <property type="evidence" value="ECO:0007669"/>
    <property type="project" value="UniProtKB-KW"/>
</dbReference>
<dbReference type="GO" id="GO:0000166">
    <property type="term" value="F:nucleotide binding"/>
    <property type="evidence" value="ECO:0007669"/>
    <property type="project" value="UniProtKB-KW"/>
</dbReference>
<dbReference type="HOGENOM" id="CLU_523545_0_0_0"/>
<feature type="region of interest" description="Disordered" evidence="3">
    <location>
        <begin position="62"/>
        <end position="83"/>
    </location>
</feature>
<evidence type="ECO:0000259" key="4">
    <source>
        <dbReference type="Pfam" id="PF22335"/>
    </source>
</evidence>
<evidence type="ECO:0000256" key="1">
    <source>
        <dbReference type="ARBA" id="ARBA00022741"/>
    </source>
</evidence>
<dbReference type="RefSeq" id="WP_012463219.1">
    <property type="nucleotide sequence ID" value="NC_010794.1"/>
</dbReference>
<sequence>MSDCPSASKLVKLELEFKRIQAYLFASPRLRAMLGANSILGQTIRVHLPDLAKNCGAKADPTIAEKLPERKSDDPLNKSSSRDELLADDPRLLYKRTGVLVRDGGHFIATFPSENTARSFLEKAYNLIGTKLPGIMVDAWIEGQKEPGPSLGTSLFQHPAFQVSHHLGNRPAAPKVQQKQQQEQQQEQFLSDEEKELEERGRSYRENPADLIGLLEKERLIPTPTPDKQPKSLEDLEDNRGYIALIYADGNGIGNRYQQWKRHLGDVDRDGSLASEAHGEEFFLSMRVAVRKALTQSLSEVFGKDPDKDPNKYQLLMLGGDDLLLVCAATYALPFVTAYARKLSDLPLCDGEPLTIGTGVTFAKSKFPFYRLHEMAVSLADSAKRLYRAKPEVRSVVDWHLTTNSWVNDPIAERRADSLVGNTVLSNKPYPILGEKGLCTLLESVDKIKYKIKESQELSRSQLRQLVEKMRIGRTVAELAWAELPEEMGKLLEGELRPFVQTYLFSFVPDIVEIYEILRK</sequence>